<dbReference type="GO" id="GO:0019005">
    <property type="term" value="C:SCF ubiquitin ligase complex"/>
    <property type="evidence" value="ECO:0007669"/>
    <property type="project" value="TreeGrafter"/>
</dbReference>
<accession>A0A8T3C9X2</accession>
<dbReference type="Gene3D" id="2.120.10.80">
    <property type="entry name" value="Kelch-type beta propeller"/>
    <property type="match status" value="2"/>
</dbReference>
<dbReference type="InterPro" id="IPR015915">
    <property type="entry name" value="Kelch-typ_b-propeller"/>
</dbReference>
<dbReference type="PANTHER" id="PTHR47712:SF1">
    <property type="entry name" value="OS09G0555300 PROTEIN"/>
    <property type="match status" value="1"/>
</dbReference>
<dbReference type="SUPFAM" id="SSF81383">
    <property type="entry name" value="F-box domain"/>
    <property type="match status" value="1"/>
</dbReference>
<dbReference type="PROSITE" id="PS50181">
    <property type="entry name" value="FBOX"/>
    <property type="match status" value="1"/>
</dbReference>
<evidence type="ECO:0000259" key="1">
    <source>
        <dbReference type="PROSITE" id="PS50181"/>
    </source>
</evidence>
<gene>
    <name evidence="2" type="ORF">KFK09_001554</name>
</gene>
<dbReference type="EMBL" id="JAGYWB010000002">
    <property type="protein sequence ID" value="KAI0529009.1"/>
    <property type="molecule type" value="Genomic_DNA"/>
</dbReference>
<dbReference type="SMART" id="SM00256">
    <property type="entry name" value="FBOX"/>
    <property type="match status" value="1"/>
</dbReference>
<dbReference type="Proteomes" id="UP000829196">
    <property type="component" value="Unassembled WGS sequence"/>
</dbReference>
<comment type="caution">
    <text evidence="2">The sequence shown here is derived from an EMBL/GenBank/DDBJ whole genome shotgun (WGS) entry which is preliminary data.</text>
</comment>
<feature type="domain" description="F-box" evidence="1">
    <location>
        <begin position="153"/>
        <end position="199"/>
    </location>
</feature>
<dbReference type="InterPro" id="IPR006652">
    <property type="entry name" value="Kelch_1"/>
</dbReference>
<keyword evidence="3" id="KW-1185">Reference proteome</keyword>
<dbReference type="InterPro" id="IPR001810">
    <property type="entry name" value="F-box_dom"/>
</dbReference>
<dbReference type="PANTHER" id="PTHR47712">
    <property type="entry name" value="OS09G0555300 PROTEIN"/>
    <property type="match status" value="1"/>
</dbReference>
<dbReference type="Pfam" id="PF12937">
    <property type="entry name" value="F-box-like"/>
    <property type="match status" value="1"/>
</dbReference>
<dbReference type="InterPro" id="IPR036047">
    <property type="entry name" value="F-box-like_dom_sf"/>
</dbReference>
<dbReference type="OrthoDB" id="1913441at2759"/>
<evidence type="ECO:0000313" key="2">
    <source>
        <dbReference type="EMBL" id="KAI0529009.1"/>
    </source>
</evidence>
<sequence length="595" mass="66808">MASLGSFLRSNSGSRTAAFVFNELGGVDGGSVAEIASIQTDMDNLTVSKRLARNISQKLKKKKKKKCSESFEDVESDDGLVSFSGCLSSYVKSTGCKVGACEDLDINCRGRLISADDCKPGKSIVENAISLPEKFWRKGSRKDKGIEQRPLSSPPMNSLPDDLLEMILVMLPWTSLIAARRVCRKWRCIIGKTHFIQRRSEGSYQRPCLFLFGITRNGFNGGEIHALDVSFDRWHRSSHNALKNCSLFSVASIGTDVYIVGGCSSFVGSSSSLERSSKKTLKEVLVFSPIKGSFHEAAPMKEARSEPILGVFEVTSSCNIFHSQIQRHCRTQTRSHAGGNSDVYEDPHRLSLRRQLRDAFQETENLLQPNRKLTCSTKQRNIQSKFALISVGGHGSWDEPLDSGEIYDPITNRWVEIARLPASFGPVCSGTVCNCMFYVYSETDKLAGFDLEKGCWMMIQVHRPPPRLPDYFPKLVSCRTRLFMLCVSWCDYDGLLNRREKAVRKMWELDLKSHSWSEVSRHPDAPMDWNASFFADQNKIYGVEMFRIFGQVLDFVTACNVSDSEIKWNRISRKHAAHEADASSCITKSMLVVNL</sequence>
<organism evidence="2 3">
    <name type="scientific">Dendrobium nobile</name>
    <name type="common">Orchid</name>
    <dbReference type="NCBI Taxonomy" id="94219"/>
    <lineage>
        <taxon>Eukaryota</taxon>
        <taxon>Viridiplantae</taxon>
        <taxon>Streptophyta</taxon>
        <taxon>Embryophyta</taxon>
        <taxon>Tracheophyta</taxon>
        <taxon>Spermatophyta</taxon>
        <taxon>Magnoliopsida</taxon>
        <taxon>Liliopsida</taxon>
        <taxon>Asparagales</taxon>
        <taxon>Orchidaceae</taxon>
        <taxon>Epidendroideae</taxon>
        <taxon>Malaxideae</taxon>
        <taxon>Dendrobiinae</taxon>
        <taxon>Dendrobium</taxon>
    </lineage>
</organism>
<dbReference type="AlphaFoldDB" id="A0A8T3C9X2"/>
<dbReference type="SMART" id="SM00612">
    <property type="entry name" value="Kelch"/>
    <property type="match status" value="2"/>
</dbReference>
<dbReference type="Pfam" id="PF01344">
    <property type="entry name" value="Kelch_1"/>
    <property type="match status" value="2"/>
</dbReference>
<reference evidence="2" key="1">
    <citation type="journal article" date="2022" name="Front. Genet.">
        <title>Chromosome-Scale Assembly of the Dendrobium nobile Genome Provides Insights Into the Molecular Mechanism of the Biosynthesis of the Medicinal Active Ingredient of Dendrobium.</title>
        <authorList>
            <person name="Xu Q."/>
            <person name="Niu S.-C."/>
            <person name="Li K.-L."/>
            <person name="Zheng P.-J."/>
            <person name="Zhang X.-J."/>
            <person name="Jia Y."/>
            <person name="Liu Y."/>
            <person name="Niu Y.-X."/>
            <person name="Yu L.-H."/>
            <person name="Chen D.-F."/>
            <person name="Zhang G.-Q."/>
        </authorList>
    </citation>
    <scope>NUCLEOTIDE SEQUENCE</scope>
    <source>
        <tissue evidence="2">Leaf</tissue>
    </source>
</reference>
<dbReference type="Gene3D" id="1.20.1280.50">
    <property type="match status" value="1"/>
</dbReference>
<evidence type="ECO:0000313" key="3">
    <source>
        <dbReference type="Proteomes" id="UP000829196"/>
    </source>
</evidence>
<dbReference type="SUPFAM" id="SSF117281">
    <property type="entry name" value="Kelch motif"/>
    <property type="match status" value="1"/>
</dbReference>
<protein>
    <recommendedName>
        <fullName evidence="1">F-box domain-containing protein</fullName>
    </recommendedName>
</protein>
<proteinExistence type="predicted"/>
<name>A0A8T3C9X2_DENNO</name>